<name>T1DWG5_9HELI</name>
<proteinExistence type="predicted"/>
<sequence length="40" mass="4560">MNAIFANLMANITLNQNSLQSRLKIYKVMEICKFGAISRN</sequence>
<reference evidence="1 2" key="1">
    <citation type="journal article" date="2013" name="Genome Announc.">
        <title>Draft Genome Sequence of Helicobacter fennelliae Strain MRY12-0050, Isolated from a Bacteremia Patient.</title>
        <authorList>
            <person name="Rimbara E."/>
            <person name="Matsui M."/>
            <person name="Mori S."/>
            <person name="Suzuki S."/>
            <person name="Suzuki M."/>
            <person name="Kim H."/>
            <person name="Sekizuka T."/>
            <person name="Kuroda M."/>
            <person name="Shibayama K."/>
        </authorList>
    </citation>
    <scope>NUCLEOTIDE SEQUENCE [LARGE SCALE GENOMIC DNA]</scope>
    <source>
        <strain evidence="1 2">MRY12-0050</strain>
    </source>
</reference>
<dbReference type="STRING" id="1325130.HFN_0523"/>
<comment type="caution">
    <text evidence="1">The sequence shown here is derived from an EMBL/GenBank/DDBJ whole genome shotgun (WGS) entry which is preliminary data.</text>
</comment>
<protein>
    <submittedName>
        <fullName evidence="1">Uncharacterized protein</fullName>
    </submittedName>
</protein>
<accession>T1DWG5</accession>
<dbReference type="AlphaFoldDB" id="T1DWG5"/>
<organism evidence="1 2">
    <name type="scientific">Helicobacter fennelliae MRY12-0050</name>
    <dbReference type="NCBI Taxonomy" id="1325130"/>
    <lineage>
        <taxon>Bacteria</taxon>
        <taxon>Pseudomonadati</taxon>
        <taxon>Campylobacterota</taxon>
        <taxon>Epsilonproteobacteria</taxon>
        <taxon>Campylobacterales</taxon>
        <taxon>Helicobacteraceae</taxon>
        <taxon>Helicobacter</taxon>
    </lineage>
</organism>
<keyword evidence="2" id="KW-1185">Reference proteome</keyword>
<dbReference type="Proteomes" id="UP000018143">
    <property type="component" value="Unassembled WGS sequence"/>
</dbReference>
<dbReference type="EMBL" id="BASD01000018">
    <property type="protein sequence ID" value="GAD19392.1"/>
    <property type="molecule type" value="Genomic_DNA"/>
</dbReference>
<gene>
    <name evidence="1" type="ORF">HFN_0523</name>
</gene>
<evidence type="ECO:0000313" key="2">
    <source>
        <dbReference type="Proteomes" id="UP000018143"/>
    </source>
</evidence>
<evidence type="ECO:0000313" key="1">
    <source>
        <dbReference type="EMBL" id="GAD19392.1"/>
    </source>
</evidence>